<organism evidence="4 5">
    <name type="scientific">Shewanella salipaludis</name>
    <dbReference type="NCBI Taxonomy" id="2723052"/>
    <lineage>
        <taxon>Bacteria</taxon>
        <taxon>Pseudomonadati</taxon>
        <taxon>Pseudomonadota</taxon>
        <taxon>Gammaproteobacteria</taxon>
        <taxon>Alteromonadales</taxon>
        <taxon>Shewanellaceae</taxon>
        <taxon>Shewanella</taxon>
    </lineage>
</organism>
<keyword evidence="1" id="KW-0175">Coiled coil</keyword>
<dbReference type="AlphaFoldDB" id="A0A972G220"/>
<name>A0A972G220_9GAMM</name>
<evidence type="ECO:0000256" key="1">
    <source>
        <dbReference type="SAM" id="Coils"/>
    </source>
</evidence>
<protein>
    <submittedName>
        <fullName evidence="4">Uncharacterized protein</fullName>
    </submittedName>
</protein>
<proteinExistence type="predicted"/>
<evidence type="ECO:0000313" key="4">
    <source>
        <dbReference type="EMBL" id="NMH65759.1"/>
    </source>
</evidence>
<gene>
    <name evidence="4" type="ORF">HC757_11340</name>
</gene>
<feature type="transmembrane region" description="Helical" evidence="3">
    <location>
        <begin position="21"/>
        <end position="44"/>
    </location>
</feature>
<dbReference type="Pfam" id="PF20567">
    <property type="entry name" value="DUF6776"/>
    <property type="match status" value="1"/>
</dbReference>
<feature type="region of interest" description="Disordered" evidence="2">
    <location>
        <begin position="248"/>
        <end position="267"/>
    </location>
</feature>
<dbReference type="Proteomes" id="UP000737113">
    <property type="component" value="Unassembled WGS sequence"/>
</dbReference>
<sequence>MLNYHRWRDRLQVLERKFRPSSLYLSLLVLVAFTLGGLSCYQLLTSEQPLLQHNSDKVQKLLAQVQEQAQQLASRNLELAVEREANNHMQQMFAEQLQQQQELQHELGFYRSIMAPENNAEGVAIHGLELTPGLLAGQYRLKLILTQLQKRRQKIKGKGELTLMGIQEGEPLELSLSQLMDGKLNFDFRYFQVLEAEFSLPEGFNLQRILAKVIVPSSRWTKGSQTEQSFDAAELLQGEKEPRVILEQNSQVKDNLPQQTEVRGSND</sequence>
<keyword evidence="3" id="KW-0472">Membrane</keyword>
<feature type="coiled-coil region" evidence="1">
    <location>
        <begin position="55"/>
        <end position="82"/>
    </location>
</feature>
<dbReference type="InterPro" id="IPR046703">
    <property type="entry name" value="DUF6776"/>
</dbReference>
<reference evidence="4" key="1">
    <citation type="submission" date="2020-04" db="EMBL/GenBank/DDBJ databases">
        <title>Description of Shewanella salipaludis sp. nov., isolated from a salt marsh.</title>
        <authorList>
            <person name="Park S."/>
            <person name="Yoon J.-H."/>
        </authorList>
    </citation>
    <scope>NUCLEOTIDE SEQUENCE</scope>
    <source>
        <strain evidence="4">SHSM-M6</strain>
    </source>
</reference>
<keyword evidence="3" id="KW-0812">Transmembrane</keyword>
<keyword evidence="5" id="KW-1185">Reference proteome</keyword>
<evidence type="ECO:0000256" key="3">
    <source>
        <dbReference type="SAM" id="Phobius"/>
    </source>
</evidence>
<evidence type="ECO:0000256" key="2">
    <source>
        <dbReference type="SAM" id="MobiDB-lite"/>
    </source>
</evidence>
<dbReference type="RefSeq" id="WP_169564487.1">
    <property type="nucleotide sequence ID" value="NZ_JAAXYH010000007.1"/>
</dbReference>
<evidence type="ECO:0000313" key="5">
    <source>
        <dbReference type="Proteomes" id="UP000737113"/>
    </source>
</evidence>
<dbReference type="EMBL" id="JAAXYH010000007">
    <property type="protein sequence ID" value="NMH65759.1"/>
    <property type="molecule type" value="Genomic_DNA"/>
</dbReference>
<comment type="caution">
    <text evidence="4">The sequence shown here is derived from an EMBL/GenBank/DDBJ whole genome shotgun (WGS) entry which is preliminary data.</text>
</comment>
<accession>A0A972G220</accession>
<keyword evidence="3" id="KW-1133">Transmembrane helix</keyword>